<feature type="binding site" evidence="8">
    <location>
        <position position="23"/>
    </location>
    <ligand>
        <name>[4Fe-4S] cluster</name>
        <dbReference type="ChEBI" id="CHEBI:49883"/>
        <note>4Fe-4S-S-AdoMet</note>
    </ligand>
</feature>
<keyword evidence="7 8" id="KW-0411">Iron-sulfur</keyword>
<dbReference type="InterPro" id="IPR007197">
    <property type="entry name" value="rSAM"/>
</dbReference>
<evidence type="ECO:0000313" key="10">
    <source>
        <dbReference type="EMBL" id="REH41858.1"/>
    </source>
</evidence>
<dbReference type="HAMAP" id="MF_00660">
    <property type="entry name" value="PqqE"/>
    <property type="match status" value="1"/>
</dbReference>
<dbReference type="EC" id="1.21.98.4" evidence="8"/>
<keyword evidence="5 8" id="KW-0560">Oxidoreductase</keyword>
<dbReference type="Proteomes" id="UP000256269">
    <property type="component" value="Unassembled WGS sequence"/>
</dbReference>
<dbReference type="PIRSF" id="PIRSF037420">
    <property type="entry name" value="PQQ_syn_pqqE"/>
    <property type="match status" value="1"/>
</dbReference>
<feature type="binding site" evidence="8">
    <location>
        <position position="20"/>
    </location>
    <ligand>
        <name>[4Fe-4S] cluster</name>
        <dbReference type="ChEBI" id="CHEBI:49883"/>
        <note>4Fe-4S-S-AdoMet</note>
    </ligand>
</feature>
<keyword evidence="4 8" id="KW-0884">PQQ biosynthesis</keyword>
<dbReference type="AlphaFoldDB" id="A0A3E0HBP1"/>
<dbReference type="CDD" id="cd01335">
    <property type="entry name" value="Radical_SAM"/>
    <property type="match status" value="1"/>
</dbReference>
<dbReference type="GO" id="GO:0018189">
    <property type="term" value="P:pyrroloquinoline quinone biosynthetic process"/>
    <property type="evidence" value="ECO:0007669"/>
    <property type="project" value="UniProtKB-UniRule"/>
</dbReference>
<dbReference type="GO" id="GO:0005506">
    <property type="term" value="F:iron ion binding"/>
    <property type="evidence" value="ECO:0007669"/>
    <property type="project" value="UniProtKB-UniRule"/>
</dbReference>
<dbReference type="SFLD" id="SFLDS00029">
    <property type="entry name" value="Radical_SAM"/>
    <property type="match status" value="1"/>
</dbReference>
<dbReference type="InterPro" id="IPR017200">
    <property type="entry name" value="PqqE-like"/>
</dbReference>
<protein>
    <recommendedName>
        <fullName evidence="8">PqqA peptide cyclase</fullName>
        <ecNumber evidence="8">1.21.98.4</ecNumber>
    </recommendedName>
    <alternativeName>
        <fullName evidence="8">Coenzyme PQQ synthesis protein E</fullName>
    </alternativeName>
</protein>
<dbReference type="InterPro" id="IPR011843">
    <property type="entry name" value="PQQ_synth_PqqE_bac"/>
</dbReference>
<feature type="domain" description="Radical SAM core" evidence="9">
    <location>
        <begin position="2"/>
        <end position="217"/>
    </location>
</feature>
<dbReference type="SUPFAM" id="SSF102114">
    <property type="entry name" value="Radical SAM enzymes"/>
    <property type="match status" value="1"/>
</dbReference>
<keyword evidence="11" id="KW-1185">Reference proteome</keyword>
<dbReference type="SFLD" id="SFLDG01386">
    <property type="entry name" value="main_SPASM_domain-containing"/>
    <property type="match status" value="1"/>
</dbReference>
<dbReference type="Pfam" id="PF13186">
    <property type="entry name" value="SPASM"/>
    <property type="match status" value="1"/>
</dbReference>
<dbReference type="GO" id="GO:0016491">
    <property type="term" value="F:oxidoreductase activity"/>
    <property type="evidence" value="ECO:0007669"/>
    <property type="project" value="UniProtKB-KW"/>
</dbReference>
<dbReference type="SFLD" id="SFLDG01067">
    <property type="entry name" value="SPASM/twitch_domain_containing"/>
    <property type="match status" value="1"/>
</dbReference>
<feature type="binding site" evidence="8">
    <location>
        <position position="16"/>
    </location>
    <ligand>
        <name>[4Fe-4S] cluster</name>
        <dbReference type="ChEBI" id="CHEBI:49883"/>
        <note>4Fe-4S-S-AdoMet</note>
    </ligand>
</feature>
<evidence type="ECO:0000256" key="4">
    <source>
        <dbReference type="ARBA" id="ARBA00022905"/>
    </source>
</evidence>
<evidence type="ECO:0000259" key="9">
    <source>
        <dbReference type="PROSITE" id="PS51918"/>
    </source>
</evidence>
<dbReference type="UniPathway" id="UPA00539"/>
<accession>A0A3E0HBP1</accession>
<dbReference type="GO" id="GO:1904047">
    <property type="term" value="F:S-adenosyl-L-methionine binding"/>
    <property type="evidence" value="ECO:0007669"/>
    <property type="project" value="UniProtKB-UniRule"/>
</dbReference>
<evidence type="ECO:0000256" key="7">
    <source>
        <dbReference type="ARBA" id="ARBA00023014"/>
    </source>
</evidence>
<dbReference type="NCBIfam" id="TIGR04085">
    <property type="entry name" value="rSAM_more_4Fe4S"/>
    <property type="match status" value="1"/>
</dbReference>
<evidence type="ECO:0000256" key="3">
    <source>
        <dbReference type="ARBA" id="ARBA00022723"/>
    </source>
</evidence>
<dbReference type="CDD" id="cd21119">
    <property type="entry name" value="SPASM_PqqE"/>
    <property type="match status" value="1"/>
</dbReference>
<comment type="catalytic activity">
    <reaction evidence="8">
        <text>[PQQ precursor protein] + S-adenosyl-L-methionine = E-Y cross-linked-[PQQ precursor protein] + 5'-deoxyadenosine + L-methionine + H(+)</text>
        <dbReference type="Rhea" id="RHEA:56836"/>
        <dbReference type="Rhea" id="RHEA-COMP:14800"/>
        <dbReference type="Rhea" id="RHEA-COMP:14801"/>
        <dbReference type="ChEBI" id="CHEBI:15378"/>
        <dbReference type="ChEBI" id="CHEBI:17319"/>
        <dbReference type="ChEBI" id="CHEBI:57844"/>
        <dbReference type="ChEBI" id="CHEBI:59789"/>
        <dbReference type="ChEBI" id="CHEBI:141026"/>
        <dbReference type="ChEBI" id="CHEBI:141027"/>
        <dbReference type="EC" id="1.21.98.4"/>
    </reaction>
</comment>
<dbReference type="InterPro" id="IPR058240">
    <property type="entry name" value="rSAM_sf"/>
</dbReference>
<dbReference type="NCBIfam" id="TIGR02109">
    <property type="entry name" value="PQQ_syn_pqqE"/>
    <property type="match status" value="1"/>
</dbReference>
<keyword evidence="1 8" id="KW-0004">4Fe-4S</keyword>
<sequence>MTEAPLGLLAELTHRCPLHCPYCSNPIELVQRADELDTATWQRVFDEGRELGVLQVHLSGGEPLARPDLPQLLAHASGLGCYTNLVTSGLGLTAERLADLVERGLDHVQLSVQDSDPGNANLIAGVKGYDRKLAAAALIKDAELPLTVNAVLHKANLDNIGGIIELAERMGADRLELANTQYYGWALRNRAALLPTREQLAAAGPVVQQAKQRLDGRMEIVYVVADYHEANPKPCMYGWGARQLTVAPNGDVLPCPAASVITTLPVQNVRRSSLAEIWYDSETFNAYRGTEWMREPCRSCPRKEIDFGGCRCQAFQLTGDAAATDPVCTLSPDHGLVQDILGAEIIPVRPELAMRRSV</sequence>
<dbReference type="PANTHER" id="PTHR11228">
    <property type="entry name" value="RADICAL SAM DOMAIN PROTEIN"/>
    <property type="match status" value="1"/>
</dbReference>
<dbReference type="InterPro" id="IPR023885">
    <property type="entry name" value="4Fe4S-binding_SPASM_dom"/>
</dbReference>
<dbReference type="EMBL" id="QUNO01000011">
    <property type="protein sequence ID" value="REH41858.1"/>
    <property type="molecule type" value="Genomic_DNA"/>
</dbReference>
<dbReference type="Pfam" id="PF04055">
    <property type="entry name" value="Radical_SAM"/>
    <property type="match status" value="1"/>
</dbReference>
<reference evidence="10 11" key="1">
    <citation type="submission" date="2018-08" db="EMBL/GenBank/DDBJ databases">
        <title>Genomic Encyclopedia of Archaeal and Bacterial Type Strains, Phase II (KMG-II): from individual species to whole genera.</title>
        <authorList>
            <person name="Goeker M."/>
        </authorList>
    </citation>
    <scope>NUCLEOTIDE SEQUENCE [LARGE SCALE GENOMIC DNA]</scope>
    <source>
        <strain evidence="10 11">DSM 45791</strain>
    </source>
</reference>
<evidence type="ECO:0000256" key="2">
    <source>
        <dbReference type="ARBA" id="ARBA00022691"/>
    </source>
</evidence>
<evidence type="ECO:0000256" key="8">
    <source>
        <dbReference type="HAMAP-Rule" id="MF_00660"/>
    </source>
</evidence>
<evidence type="ECO:0000256" key="1">
    <source>
        <dbReference type="ARBA" id="ARBA00022485"/>
    </source>
</evidence>
<dbReference type="GO" id="GO:0009975">
    <property type="term" value="F:cyclase activity"/>
    <property type="evidence" value="ECO:0007669"/>
    <property type="project" value="UniProtKB-UniRule"/>
</dbReference>
<gene>
    <name evidence="8" type="primary">pqqE</name>
    <name evidence="10" type="ORF">BCF44_111162</name>
</gene>
<keyword evidence="2 8" id="KW-0949">S-adenosyl-L-methionine</keyword>
<comment type="function">
    <text evidence="8">Catalyzes the cross-linking of a glutamate residue and a tyrosine residue in the PqqA protein as part of the biosynthesis of pyrroloquinoline quinone (PQQ).</text>
</comment>
<dbReference type="GO" id="GO:0051539">
    <property type="term" value="F:4 iron, 4 sulfur cluster binding"/>
    <property type="evidence" value="ECO:0007669"/>
    <property type="project" value="UniProtKB-KW"/>
</dbReference>
<evidence type="ECO:0000256" key="5">
    <source>
        <dbReference type="ARBA" id="ARBA00023002"/>
    </source>
</evidence>
<comment type="pathway">
    <text evidence="8">Cofactor biosynthesis; pyrroloquinoline quinone biosynthesis.</text>
</comment>
<dbReference type="InterPro" id="IPR013785">
    <property type="entry name" value="Aldolase_TIM"/>
</dbReference>
<keyword evidence="3 8" id="KW-0479">Metal-binding</keyword>
<evidence type="ECO:0000313" key="11">
    <source>
        <dbReference type="Proteomes" id="UP000256269"/>
    </source>
</evidence>
<keyword evidence="6 8" id="KW-0408">Iron</keyword>
<dbReference type="PROSITE" id="PS51918">
    <property type="entry name" value="RADICAL_SAM"/>
    <property type="match status" value="1"/>
</dbReference>
<dbReference type="OrthoDB" id="9782387at2"/>
<dbReference type="RefSeq" id="WP_116177887.1">
    <property type="nucleotide sequence ID" value="NZ_CP144375.1"/>
</dbReference>
<evidence type="ECO:0000256" key="6">
    <source>
        <dbReference type="ARBA" id="ARBA00023004"/>
    </source>
</evidence>
<proteinExistence type="inferred from homology"/>
<comment type="caution">
    <text evidence="10">The sequence shown here is derived from an EMBL/GenBank/DDBJ whole genome shotgun (WGS) entry which is preliminary data.</text>
</comment>
<dbReference type="SFLD" id="SFLDF00280">
    <property type="entry name" value="coenzyme_PQQ_synthesis_protein"/>
    <property type="match status" value="1"/>
</dbReference>
<dbReference type="Gene3D" id="3.20.20.70">
    <property type="entry name" value="Aldolase class I"/>
    <property type="match status" value="1"/>
</dbReference>
<comment type="subunit">
    <text evidence="8">Interacts with PqqD. The interaction is necessary for activity of PqqE.</text>
</comment>
<dbReference type="InterPro" id="IPR050377">
    <property type="entry name" value="Radical_SAM_PqqE_MftC-like"/>
</dbReference>
<organism evidence="10 11">
    <name type="scientific">Kutzneria buriramensis</name>
    <dbReference type="NCBI Taxonomy" id="1045776"/>
    <lineage>
        <taxon>Bacteria</taxon>
        <taxon>Bacillati</taxon>
        <taxon>Actinomycetota</taxon>
        <taxon>Actinomycetes</taxon>
        <taxon>Pseudonocardiales</taxon>
        <taxon>Pseudonocardiaceae</taxon>
        <taxon>Kutzneria</taxon>
    </lineage>
</organism>
<dbReference type="PANTHER" id="PTHR11228:SF7">
    <property type="entry name" value="PQQA PEPTIDE CYCLASE"/>
    <property type="match status" value="1"/>
</dbReference>
<comment type="similarity">
    <text evidence="8">Belongs to the radical SAM superfamily. PqqE family.</text>
</comment>
<comment type="cofactor">
    <cofactor evidence="8">
        <name>[4Fe-4S] cluster</name>
        <dbReference type="ChEBI" id="CHEBI:49883"/>
    </cofactor>
    <text evidence="8">Binds 1 [4Fe-4S] cluster. The cluster is coordinated with 3 cysteines and an exchangeable S-adenosyl-L-methionine.</text>
</comment>
<name>A0A3E0HBP1_9PSEU</name>